<dbReference type="KEGG" id="lce:LC2W_2046"/>
<dbReference type="Proteomes" id="UP000234512">
    <property type="component" value="Unassembled WGS sequence"/>
</dbReference>
<name>A0A5Q8BPJ3_LACPA</name>
<feature type="transmembrane region" description="Helical" evidence="2">
    <location>
        <begin position="125"/>
        <end position="152"/>
    </location>
</feature>
<feature type="transmembrane region" description="Helical" evidence="2">
    <location>
        <begin position="159"/>
        <end position="180"/>
    </location>
</feature>
<evidence type="ECO:0000256" key="1">
    <source>
        <dbReference type="SAM" id="Coils"/>
    </source>
</evidence>
<accession>A0A5Q8BPJ3</accession>
<keyword evidence="2" id="KW-0812">Transmembrane</keyword>
<organism evidence="3 4">
    <name type="scientific">Lacticaseibacillus paracasei</name>
    <name type="common">Lactobacillus paracasei</name>
    <dbReference type="NCBI Taxonomy" id="1597"/>
    <lineage>
        <taxon>Bacteria</taxon>
        <taxon>Bacillati</taxon>
        <taxon>Bacillota</taxon>
        <taxon>Bacilli</taxon>
        <taxon>Lactobacillales</taxon>
        <taxon>Lactobacillaceae</taxon>
        <taxon>Lacticaseibacillus</taxon>
    </lineage>
</organism>
<evidence type="ECO:0000256" key="2">
    <source>
        <dbReference type="SAM" id="Phobius"/>
    </source>
</evidence>
<dbReference type="RefSeq" id="WP_012491729.1">
    <property type="nucleotide sequence ID" value="NC_010999.1"/>
</dbReference>
<feature type="transmembrane region" description="Helical" evidence="2">
    <location>
        <begin position="186"/>
        <end position="207"/>
    </location>
</feature>
<comment type="caution">
    <text evidence="3">The sequence shown here is derived from an EMBL/GenBank/DDBJ whole genome shotgun (WGS) entry which is preliminary data.</text>
</comment>
<feature type="transmembrane region" description="Helical" evidence="2">
    <location>
        <begin position="251"/>
        <end position="274"/>
    </location>
</feature>
<dbReference type="AlphaFoldDB" id="A0A5Q8BPJ3"/>
<accession>K0N6B2</accession>
<keyword evidence="1" id="KW-0175">Coiled coil</keyword>
<feature type="transmembrane region" description="Helical" evidence="2">
    <location>
        <begin position="93"/>
        <end position="113"/>
    </location>
</feature>
<protein>
    <submittedName>
        <fullName evidence="3">Uncharacterized protein</fullName>
    </submittedName>
</protein>
<dbReference type="SUPFAM" id="SSF158560">
    <property type="entry name" value="BH3980-like"/>
    <property type="match status" value="1"/>
</dbReference>
<evidence type="ECO:0000313" key="4">
    <source>
        <dbReference type="Proteomes" id="UP000234512"/>
    </source>
</evidence>
<evidence type="ECO:0000313" key="3">
    <source>
        <dbReference type="EMBL" id="PLC45503.1"/>
    </source>
</evidence>
<sequence length="279" mass="32536">MKQRKQETKRLIDENNQLRKQLNAENRHYYEDLLVYMRAHTLLRDDFIVEQNLLAILQDLIDAQQSGMNAQTYFGKDPERTGSEMLKAIPRNIADFAWFNLKLILMMFMIFWLPQLTRPVTKFDVGNLLIVAIISIVAVWGVEWIIGSYAFIHPTRMQTVAFYAGGGLLFVVIIGLLAFFKSSWEITLSSSTVLVITSLGLLVGIVLPFFHRLTGQDRILYFWSMFILLLGFLSRLPFLQRFMHAKIDLGAWQWLLYVGMVVVPVLFVLTVWWIRRRKK</sequence>
<keyword evidence="2" id="KW-1133">Transmembrane helix</keyword>
<feature type="transmembrane region" description="Helical" evidence="2">
    <location>
        <begin position="219"/>
        <end position="239"/>
    </location>
</feature>
<reference evidence="3 4" key="1">
    <citation type="journal article" date="2018" name="Genome Announc.">
        <title>Draft Genome Sequence of Lactobacillus paracasei DUP 13076, Which Exhibits Potent Antipathogenic Effects against Salmonella enterica Serovars Enteritidis, Typhimurium, and Heidelberg.</title>
        <authorList>
            <person name="Muyyarikkandy M.S."/>
            <person name="Alqahtani F.H."/>
            <person name="Mandoiu I."/>
            <person name="Amalaradjou M.A."/>
        </authorList>
    </citation>
    <scope>NUCLEOTIDE SEQUENCE [LARGE SCALE GENOMIC DNA]</scope>
    <source>
        <strain evidence="3 4">DUP 13076</strain>
    </source>
</reference>
<feature type="coiled-coil region" evidence="1">
    <location>
        <begin position="1"/>
        <end position="28"/>
    </location>
</feature>
<dbReference type="KEGG" id="lcs:LCBD_2064"/>
<dbReference type="EMBL" id="PKQJ01000017">
    <property type="protein sequence ID" value="PLC45503.1"/>
    <property type="molecule type" value="Genomic_DNA"/>
</dbReference>
<proteinExistence type="predicted"/>
<gene>
    <name evidence="3" type="ORF">C0Q90_12485</name>
</gene>
<keyword evidence="2" id="KW-0472">Membrane</keyword>